<organism evidence="3 4">
    <name type="scientific">Talaromyces proteolyticus</name>
    <dbReference type="NCBI Taxonomy" id="1131652"/>
    <lineage>
        <taxon>Eukaryota</taxon>
        <taxon>Fungi</taxon>
        <taxon>Dikarya</taxon>
        <taxon>Ascomycota</taxon>
        <taxon>Pezizomycotina</taxon>
        <taxon>Eurotiomycetes</taxon>
        <taxon>Eurotiomycetidae</taxon>
        <taxon>Eurotiales</taxon>
        <taxon>Trichocomaceae</taxon>
        <taxon>Talaromyces</taxon>
        <taxon>Talaromyces sect. Bacilispori</taxon>
    </lineage>
</organism>
<keyword evidence="2" id="KW-0732">Signal</keyword>
<comment type="caution">
    <text evidence="3">The sequence shown here is derived from an EMBL/GenBank/DDBJ whole genome shotgun (WGS) entry which is preliminary data.</text>
</comment>
<proteinExistence type="predicted"/>
<dbReference type="AlphaFoldDB" id="A0AAD4KIH7"/>
<evidence type="ECO:0000313" key="3">
    <source>
        <dbReference type="EMBL" id="KAH8692385.1"/>
    </source>
</evidence>
<protein>
    <submittedName>
        <fullName evidence="3">Uncharacterized protein</fullName>
    </submittedName>
</protein>
<feature type="region of interest" description="Disordered" evidence="1">
    <location>
        <begin position="24"/>
        <end position="64"/>
    </location>
</feature>
<keyword evidence="4" id="KW-1185">Reference proteome</keyword>
<sequence>MNLGLLLLLLATTAFSSPLSASTIQKASQTTTSHTVVETEKLTDGIRRDNPAQSTAATSITSPPLERCDPTNCGTLCTSKSAQPSGDGVMAVAPISVGGTSIPTVQSPIDTIFSVTASSIVISPTSTVPLPALNQRSMPHYLVIPDNRTLFNNSLMIPDNKTLLDNTLMKRTFPDVPLIGLYLKELEPAFLPLNARTSDGKFYPFPARDHSSVGVQGLYGCTSVIIISQIGAYVSHIWEDPVFGHNEGSKWIDSPDKDFWTNSFRELYEGGTWAKSVRGLIGTDQKKGPLHPDRQPVIFVVTPYVIDIDPKTGDVIKRINFEKRAAQLAEAFSNVVQKKDKKRRYIIGYDRLTKNEVEANIMGDEGKVVVEVDPTNSIKEINDGTLRYLGKWRIFVQDREIDGVQFYNVRASPTPTPTPIPTPAPNPDPDEPDCGE</sequence>
<dbReference type="EMBL" id="JAJTJA010000011">
    <property type="protein sequence ID" value="KAH8692385.1"/>
    <property type="molecule type" value="Genomic_DNA"/>
</dbReference>
<gene>
    <name evidence="3" type="ORF">BGW36DRAFT_431599</name>
</gene>
<feature type="compositionally biased region" description="Pro residues" evidence="1">
    <location>
        <begin position="414"/>
        <end position="427"/>
    </location>
</feature>
<feature type="compositionally biased region" description="Polar residues" evidence="1">
    <location>
        <begin position="51"/>
        <end position="62"/>
    </location>
</feature>
<feature type="chain" id="PRO_5041963074" evidence="2">
    <location>
        <begin position="22"/>
        <end position="436"/>
    </location>
</feature>
<accession>A0AAD4KIH7</accession>
<dbReference type="GeneID" id="70251293"/>
<dbReference type="Proteomes" id="UP001201262">
    <property type="component" value="Unassembled WGS sequence"/>
</dbReference>
<dbReference type="RefSeq" id="XP_046068382.1">
    <property type="nucleotide sequence ID" value="XM_046221006.1"/>
</dbReference>
<feature type="region of interest" description="Disordered" evidence="1">
    <location>
        <begin position="408"/>
        <end position="436"/>
    </location>
</feature>
<feature type="signal peptide" evidence="2">
    <location>
        <begin position="1"/>
        <end position="21"/>
    </location>
</feature>
<feature type="compositionally biased region" description="Basic and acidic residues" evidence="1">
    <location>
        <begin position="37"/>
        <end position="50"/>
    </location>
</feature>
<evidence type="ECO:0000256" key="1">
    <source>
        <dbReference type="SAM" id="MobiDB-lite"/>
    </source>
</evidence>
<name>A0AAD4KIH7_9EURO</name>
<reference evidence="3" key="1">
    <citation type="submission" date="2021-12" db="EMBL/GenBank/DDBJ databases">
        <title>Convergent genome expansion in fungi linked to evolution of root-endophyte symbiosis.</title>
        <authorList>
            <consortium name="DOE Joint Genome Institute"/>
            <person name="Ke Y.-H."/>
            <person name="Bonito G."/>
            <person name="Liao H.-L."/>
            <person name="Looney B."/>
            <person name="Rojas-Flechas A."/>
            <person name="Nash J."/>
            <person name="Hameed K."/>
            <person name="Schadt C."/>
            <person name="Martin F."/>
            <person name="Crous P.W."/>
            <person name="Miettinen O."/>
            <person name="Magnuson J.K."/>
            <person name="Labbe J."/>
            <person name="Jacobson D."/>
            <person name="Doktycz M.J."/>
            <person name="Veneault-Fourrey C."/>
            <person name="Kuo A."/>
            <person name="Mondo S."/>
            <person name="Calhoun S."/>
            <person name="Riley R."/>
            <person name="Ohm R."/>
            <person name="LaButti K."/>
            <person name="Andreopoulos B."/>
            <person name="Pangilinan J."/>
            <person name="Nolan M."/>
            <person name="Tritt A."/>
            <person name="Clum A."/>
            <person name="Lipzen A."/>
            <person name="Daum C."/>
            <person name="Barry K."/>
            <person name="Grigoriev I.V."/>
            <person name="Vilgalys R."/>
        </authorList>
    </citation>
    <scope>NUCLEOTIDE SEQUENCE</scope>
    <source>
        <strain evidence="3">PMI_201</strain>
    </source>
</reference>
<evidence type="ECO:0000256" key="2">
    <source>
        <dbReference type="SAM" id="SignalP"/>
    </source>
</evidence>
<feature type="compositionally biased region" description="Polar residues" evidence="1">
    <location>
        <begin position="24"/>
        <end position="36"/>
    </location>
</feature>
<evidence type="ECO:0000313" key="4">
    <source>
        <dbReference type="Proteomes" id="UP001201262"/>
    </source>
</evidence>